<evidence type="ECO:0000256" key="1">
    <source>
        <dbReference type="ARBA" id="ARBA00008520"/>
    </source>
</evidence>
<keyword evidence="6" id="KW-1185">Reference proteome</keyword>
<dbReference type="EMBL" id="JBHSOA010000061">
    <property type="protein sequence ID" value="MFC5855205.1"/>
    <property type="molecule type" value="Genomic_DNA"/>
</dbReference>
<accession>A0ABW1E476</accession>
<protein>
    <submittedName>
        <fullName evidence="5">Iron ABC transporter substrate-binding protein</fullName>
    </submittedName>
</protein>
<keyword evidence="2" id="KW-0410">Iron transport</keyword>
<dbReference type="PIRSF" id="PIRSF002825">
    <property type="entry name" value="CfbpA"/>
    <property type="match status" value="1"/>
</dbReference>
<evidence type="ECO:0000313" key="6">
    <source>
        <dbReference type="Proteomes" id="UP001596180"/>
    </source>
</evidence>
<keyword evidence="2" id="KW-0813">Transport</keyword>
<comment type="caution">
    <text evidence="5">The sequence shown here is derived from an EMBL/GenBank/DDBJ whole genome shotgun (WGS) entry which is preliminary data.</text>
</comment>
<dbReference type="SUPFAM" id="SSF53850">
    <property type="entry name" value="Periplasmic binding protein-like II"/>
    <property type="match status" value="1"/>
</dbReference>
<dbReference type="Proteomes" id="UP001596180">
    <property type="component" value="Unassembled WGS sequence"/>
</dbReference>
<feature type="signal peptide" evidence="4">
    <location>
        <begin position="1"/>
        <end position="23"/>
    </location>
</feature>
<dbReference type="InterPro" id="IPR026045">
    <property type="entry name" value="Ferric-bd"/>
</dbReference>
<dbReference type="PANTHER" id="PTHR30006">
    <property type="entry name" value="THIAMINE-BINDING PERIPLASMIC PROTEIN-RELATED"/>
    <property type="match status" value="1"/>
</dbReference>
<dbReference type="PROSITE" id="PS51257">
    <property type="entry name" value="PROKAR_LIPOPROTEIN"/>
    <property type="match status" value="1"/>
</dbReference>
<gene>
    <name evidence="5" type="ORF">ACFPZI_26515</name>
</gene>
<evidence type="ECO:0000256" key="2">
    <source>
        <dbReference type="ARBA" id="ARBA00022496"/>
    </source>
</evidence>
<keyword evidence="3 4" id="KW-0732">Signal</keyword>
<evidence type="ECO:0000256" key="4">
    <source>
        <dbReference type="SAM" id="SignalP"/>
    </source>
</evidence>
<comment type="similarity">
    <text evidence="1">Belongs to the bacterial solute-binding protein 1 family.</text>
</comment>
<evidence type="ECO:0000313" key="5">
    <source>
        <dbReference type="EMBL" id="MFC5855205.1"/>
    </source>
</evidence>
<dbReference type="RefSeq" id="WP_381367758.1">
    <property type="nucleotide sequence ID" value="NZ_JBHSOA010000061.1"/>
</dbReference>
<evidence type="ECO:0000256" key="3">
    <source>
        <dbReference type="ARBA" id="ARBA00022729"/>
    </source>
</evidence>
<proteinExistence type="inferred from homology"/>
<name>A0ABW1E476_9ACTN</name>
<sequence length="351" mass="37266">MRHPSLRTVGALAASALLVPLMAACGSDGRETGSGTEAGGKNEGGTLVVYSGRSEELVAPLIEKLEKATGAKAEVRYGDSAELAAQLLEEGDRTDADLFFSQDAGALGALGKEGRLAALPQKSLDAVDKAFRAENGDWVGVSGRVRVIAYHGDKVAEAPDSVHELTKPEWKGKVGYAPTNASFQAFVTGMRVLEGDDATRKWLKDFQANDPQVYEKNGAVLDAVDDGKAELGLINHYYWYEKAAEAGADKLKAKLHFPTKGDPGALVNVAGVGVIKGSDQSAVAQKAVDFFLAKEAQTYFADETHEYPLAAGVTSQDDLPPLESIDAPEIDLSRLESLQVTLEMLQEAGMV</sequence>
<organism evidence="5 6">
    <name type="scientific">Streptomyces chlorus</name>
    <dbReference type="NCBI Taxonomy" id="887452"/>
    <lineage>
        <taxon>Bacteria</taxon>
        <taxon>Bacillati</taxon>
        <taxon>Actinomycetota</taxon>
        <taxon>Actinomycetes</taxon>
        <taxon>Kitasatosporales</taxon>
        <taxon>Streptomycetaceae</taxon>
        <taxon>Streptomyces</taxon>
    </lineage>
</organism>
<keyword evidence="2" id="KW-0406">Ion transport</keyword>
<feature type="chain" id="PRO_5046832312" evidence="4">
    <location>
        <begin position="24"/>
        <end position="351"/>
    </location>
</feature>
<dbReference type="CDD" id="cd13543">
    <property type="entry name" value="PBP2_Fbp"/>
    <property type="match status" value="1"/>
</dbReference>
<dbReference type="Gene3D" id="3.40.190.10">
    <property type="entry name" value="Periplasmic binding protein-like II"/>
    <property type="match status" value="2"/>
</dbReference>
<dbReference type="PANTHER" id="PTHR30006:SF15">
    <property type="entry name" value="IRON-UTILIZATION PERIPLASMIC PROTEIN"/>
    <property type="match status" value="1"/>
</dbReference>
<reference evidence="6" key="1">
    <citation type="journal article" date="2019" name="Int. J. Syst. Evol. Microbiol.">
        <title>The Global Catalogue of Microorganisms (GCM) 10K type strain sequencing project: providing services to taxonomists for standard genome sequencing and annotation.</title>
        <authorList>
            <consortium name="The Broad Institute Genomics Platform"/>
            <consortium name="The Broad Institute Genome Sequencing Center for Infectious Disease"/>
            <person name="Wu L."/>
            <person name="Ma J."/>
        </authorList>
    </citation>
    <scope>NUCLEOTIDE SEQUENCE [LARGE SCALE GENOMIC DNA]</scope>
    <source>
        <strain evidence="6">JCM 10411</strain>
    </source>
</reference>
<keyword evidence="2" id="KW-0408">Iron</keyword>
<dbReference type="Pfam" id="PF13343">
    <property type="entry name" value="SBP_bac_6"/>
    <property type="match status" value="1"/>
</dbReference>